<evidence type="ECO:0000313" key="2">
    <source>
        <dbReference type="Proteomes" id="UP001162029"/>
    </source>
</evidence>
<proteinExistence type="predicted"/>
<dbReference type="Proteomes" id="UP001162029">
    <property type="component" value="Unassembled WGS sequence"/>
</dbReference>
<name>A0AAV0T4Z1_9STRA</name>
<organism evidence="1 2">
    <name type="scientific">Peronospora destructor</name>
    <dbReference type="NCBI Taxonomy" id="86335"/>
    <lineage>
        <taxon>Eukaryota</taxon>
        <taxon>Sar</taxon>
        <taxon>Stramenopiles</taxon>
        <taxon>Oomycota</taxon>
        <taxon>Peronosporomycetes</taxon>
        <taxon>Peronosporales</taxon>
        <taxon>Peronosporaceae</taxon>
        <taxon>Peronospora</taxon>
    </lineage>
</organism>
<comment type="caution">
    <text evidence="1">The sequence shown here is derived from an EMBL/GenBank/DDBJ whole genome shotgun (WGS) entry which is preliminary data.</text>
</comment>
<gene>
    <name evidence="1" type="ORF">PDE001_LOCUS817</name>
</gene>
<evidence type="ECO:0000313" key="1">
    <source>
        <dbReference type="EMBL" id="CAI5712576.1"/>
    </source>
</evidence>
<dbReference type="AlphaFoldDB" id="A0AAV0T4Z1"/>
<sequence>MLDSVYEGSEDILEENEEDARTGLFMNMKSSTEYEEWANGDDGQLGQDMYRFVQPEKIILMDYEVTPVSPAYNSLTTNASDPIGNISWYLTSYSSPNAAAEMDMTVRHSQSFMNTASLRLTPEEQQENPFEGCSEAARN</sequence>
<accession>A0AAV0T4Z1</accession>
<dbReference type="EMBL" id="CANTFM010000122">
    <property type="protein sequence ID" value="CAI5712576.1"/>
    <property type="molecule type" value="Genomic_DNA"/>
</dbReference>
<reference evidence="1" key="1">
    <citation type="submission" date="2022-12" db="EMBL/GenBank/DDBJ databases">
        <authorList>
            <person name="Webb A."/>
        </authorList>
    </citation>
    <scope>NUCLEOTIDE SEQUENCE</scope>
    <source>
        <strain evidence="1">Pd1</strain>
    </source>
</reference>
<protein>
    <submittedName>
        <fullName evidence="1">Uncharacterized protein</fullName>
    </submittedName>
</protein>
<keyword evidence="2" id="KW-1185">Reference proteome</keyword>